<evidence type="ECO:0000256" key="1">
    <source>
        <dbReference type="SAM" id="SignalP"/>
    </source>
</evidence>
<gene>
    <name evidence="2" type="ORF">BIW11_04499</name>
</gene>
<dbReference type="InParanoid" id="A0A1V9X5U1"/>
<evidence type="ECO:0000313" key="2">
    <source>
        <dbReference type="EMBL" id="OQR68786.1"/>
    </source>
</evidence>
<sequence length="123" mass="14350">MKCVFLTVFAVAVFVNIRAISISSSNGITLVDLKDEPSQRIILTNIRGLSRPLEIQNGIVREMSEQEAQEFAQQQAQQAKQFEEQMARTQQEFEQSMRYMQLGFDYQREYLGNLWRSLARARR</sequence>
<comment type="caution">
    <text evidence="2">The sequence shown here is derived from an EMBL/GenBank/DDBJ whole genome shotgun (WGS) entry which is preliminary data.</text>
</comment>
<dbReference type="EMBL" id="MNPL01023331">
    <property type="protein sequence ID" value="OQR68786.1"/>
    <property type="molecule type" value="Genomic_DNA"/>
</dbReference>
<reference evidence="2 3" key="1">
    <citation type="journal article" date="2017" name="Gigascience">
        <title>Draft genome of the honey bee ectoparasitic mite, Tropilaelaps mercedesae, is shaped by the parasitic life history.</title>
        <authorList>
            <person name="Dong X."/>
            <person name="Armstrong S.D."/>
            <person name="Xia D."/>
            <person name="Makepeace B.L."/>
            <person name="Darby A.C."/>
            <person name="Kadowaki T."/>
        </authorList>
    </citation>
    <scope>NUCLEOTIDE SEQUENCE [LARGE SCALE GENOMIC DNA]</scope>
    <source>
        <strain evidence="2">Wuxi-XJTLU</strain>
    </source>
</reference>
<organism evidence="2 3">
    <name type="scientific">Tropilaelaps mercedesae</name>
    <dbReference type="NCBI Taxonomy" id="418985"/>
    <lineage>
        <taxon>Eukaryota</taxon>
        <taxon>Metazoa</taxon>
        <taxon>Ecdysozoa</taxon>
        <taxon>Arthropoda</taxon>
        <taxon>Chelicerata</taxon>
        <taxon>Arachnida</taxon>
        <taxon>Acari</taxon>
        <taxon>Parasitiformes</taxon>
        <taxon>Mesostigmata</taxon>
        <taxon>Gamasina</taxon>
        <taxon>Dermanyssoidea</taxon>
        <taxon>Laelapidae</taxon>
        <taxon>Tropilaelaps</taxon>
    </lineage>
</organism>
<keyword evidence="1" id="KW-0732">Signal</keyword>
<proteinExistence type="predicted"/>
<name>A0A1V9X5U1_9ACAR</name>
<keyword evidence="3" id="KW-1185">Reference proteome</keyword>
<dbReference type="AlphaFoldDB" id="A0A1V9X5U1"/>
<evidence type="ECO:0000313" key="3">
    <source>
        <dbReference type="Proteomes" id="UP000192247"/>
    </source>
</evidence>
<accession>A0A1V9X5U1</accession>
<protein>
    <submittedName>
        <fullName evidence="2">Uncharacterized protein</fullName>
    </submittedName>
</protein>
<feature type="chain" id="PRO_5012732104" evidence="1">
    <location>
        <begin position="20"/>
        <end position="123"/>
    </location>
</feature>
<feature type="signal peptide" evidence="1">
    <location>
        <begin position="1"/>
        <end position="19"/>
    </location>
</feature>
<dbReference type="Proteomes" id="UP000192247">
    <property type="component" value="Unassembled WGS sequence"/>
</dbReference>